<comment type="caution">
    <text evidence="1">The sequence shown here is derived from an EMBL/GenBank/DDBJ whole genome shotgun (WGS) entry which is preliminary data.</text>
</comment>
<sequence length="135" mass="15526">MGGTFGSDFGLGLEDRPRKSLCRSFSDMSRLLVWLLVWLLRAEGMVARVVAWRRGFESKEGRYGGAWRGRWPDLILKCYAPYFFKVSSDIANETWVVGGASGIFSRSRSLNIRFLLGFWRSDMHSFIFSFDKFSS</sequence>
<gene>
    <name evidence="1" type="ORF">Syun_017538</name>
</gene>
<proteinExistence type="predicted"/>
<dbReference type="EMBL" id="JBBNAF010000007">
    <property type="protein sequence ID" value="KAK9128741.1"/>
    <property type="molecule type" value="Genomic_DNA"/>
</dbReference>
<organism evidence="1 2">
    <name type="scientific">Stephania yunnanensis</name>
    <dbReference type="NCBI Taxonomy" id="152371"/>
    <lineage>
        <taxon>Eukaryota</taxon>
        <taxon>Viridiplantae</taxon>
        <taxon>Streptophyta</taxon>
        <taxon>Embryophyta</taxon>
        <taxon>Tracheophyta</taxon>
        <taxon>Spermatophyta</taxon>
        <taxon>Magnoliopsida</taxon>
        <taxon>Ranunculales</taxon>
        <taxon>Menispermaceae</taxon>
        <taxon>Menispermoideae</taxon>
        <taxon>Cissampelideae</taxon>
        <taxon>Stephania</taxon>
    </lineage>
</organism>
<evidence type="ECO:0000313" key="2">
    <source>
        <dbReference type="Proteomes" id="UP001420932"/>
    </source>
</evidence>
<name>A0AAP0P5X9_9MAGN</name>
<dbReference type="AlphaFoldDB" id="A0AAP0P5X9"/>
<accession>A0AAP0P5X9</accession>
<evidence type="ECO:0000313" key="1">
    <source>
        <dbReference type="EMBL" id="KAK9128741.1"/>
    </source>
</evidence>
<keyword evidence="2" id="KW-1185">Reference proteome</keyword>
<dbReference type="Proteomes" id="UP001420932">
    <property type="component" value="Unassembled WGS sequence"/>
</dbReference>
<protein>
    <submittedName>
        <fullName evidence="1">Uncharacterized protein</fullName>
    </submittedName>
</protein>
<reference evidence="1 2" key="1">
    <citation type="submission" date="2024-01" db="EMBL/GenBank/DDBJ databases">
        <title>Genome assemblies of Stephania.</title>
        <authorList>
            <person name="Yang L."/>
        </authorList>
    </citation>
    <scope>NUCLEOTIDE SEQUENCE [LARGE SCALE GENOMIC DNA]</scope>
    <source>
        <strain evidence="1">YNDBR</strain>
        <tissue evidence="1">Leaf</tissue>
    </source>
</reference>